<dbReference type="PROSITE" id="PS50929">
    <property type="entry name" value="ABC_TM1F"/>
    <property type="match status" value="1"/>
</dbReference>
<dbReference type="GO" id="GO:0140359">
    <property type="term" value="F:ABC-type transporter activity"/>
    <property type="evidence" value="ECO:0007669"/>
    <property type="project" value="InterPro"/>
</dbReference>
<keyword evidence="4 10" id="KW-0067">ATP-binding</keyword>
<keyword evidence="11" id="KW-1185">Reference proteome</keyword>
<dbReference type="Proteomes" id="UP000290365">
    <property type="component" value="Chromosome"/>
</dbReference>
<evidence type="ECO:0000256" key="4">
    <source>
        <dbReference type="ARBA" id="ARBA00022840"/>
    </source>
</evidence>
<dbReference type="PANTHER" id="PTHR24221:SF423">
    <property type="entry name" value="ABC TRANSPORTER"/>
    <property type="match status" value="1"/>
</dbReference>
<keyword evidence="3" id="KW-0547">Nucleotide-binding</keyword>
<dbReference type="SMART" id="SM00382">
    <property type="entry name" value="AAA"/>
    <property type="match status" value="1"/>
</dbReference>
<dbReference type="Pfam" id="PF00005">
    <property type="entry name" value="ABC_tran"/>
    <property type="match status" value="1"/>
</dbReference>
<evidence type="ECO:0000256" key="2">
    <source>
        <dbReference type="ARBA" id="ARBA00022692"/>
    </source>
</evidence>
<dbReference type="Gene3D" id="3.40.50.300">
    <property type="entry name" value="P-loop containing nucleotide triphosphate hydrolases"/>
    <property type="match status" value="1"/>
</dbReference>
<keyword evidence="2 7" id="KW-0812">Transmembrane</keyword>
<dbReference type="AlphaFoldDB" id="A0A4P6K509"/>
<dbReference type="PANTHER" id="PTHR24221">
    <property type="entry name" value="ATP-BINDING CASSETTE SUB-FAMILY B"/>
    <property type="match status" value="1"/>
</dbReference>
<dbReference type="InterPro" id="IPR003439">
    <property type="entry name" value="ABC_transporter-like_ATP-bd"/>
</dbReference>
<dbReference type="Pfam" id="PF00664">
    <property type="entry name" value="ABC_membrane"/>
    <property type="match status" value="1"/>
</dbReference>
<dbReference type="InterPro" id="IPR039421">
    <property type="entry name" value="Type_1_exporter"/>
</dbReference>
<dbReference type="SUPFAM" id="SSF52540">
    <property type="entry name" value="P-loop containing nucleoside triphosphate hydrolases"/>
    <property type="match status" value="1"/>
</dbReference>
<keyword evidence="5 7" id="KW-1133">Transmembrane helix</keyword>
<feature type="domain" description="ABC transmembrane type-1" evidence="9">
    <location>
        <begin position="19"/>
        <end position="305"/>
    </location>
</feature>
<feature type="domain" description="ABC transporter" evidence="8">
    <location>
        <begin position="354"/>
        <end position="585"/>
    </location>
</feature>
<evidence type="ECO:0000313" key="11">
    <source>
        <dbReference type="Proteomes" id="UP000290365"/>
    </source>
</evidence>
<dbReference type="GO" id="GO:0016887">
    <property type="term" value="F:ATP hydrolysis activity"/>
    <property type="evidence" value="ECO:0007669"/>
    <property type="project" value="InterPro"/>
</dbReference>
<evidence type="ECO:0000259" key="8">
    <source>
        <dbReference type="PROSITE" id="PS50893"/>
    </source>
</evidence>
<evidence type="ECO:0000256" key="7">
    <source>
        <dbReference type="SAM" id="Phobius"/>
    </source>
</evidence>
<accession>A0A4P6K509</accession>
<dbReference type="OrthoDB" id="9769115at2"/>
<dbReference type="InterPro" id="IPR017871">
    <property type="entry name" value="ABC_transporter-like_CS"/>
</dbReference>
<dbReference type="GO" id="GO:0005886">
    <property type="term" value="C:plasma membrane"/>
    <property type="evidence" value="ECO:0007669"/>
    <property type="project" value="UniProtKB-SubCell"/>
</dbReference>
<dbReference type="GO" id="GO:0005524">
    <property type="term" value="F:ATP binding"/>
    <property type="evidence" value="ECO:0007669"/>
    <property type="project" value="UniProtKB-KW"/>
</dbReference>
<dbReference type="Gene3D" id="1.20.1560.10">
    <property type="entry name" value="ABC transporter type 1, transmembrane domain"/>
    <property type="match status" value="1"/>
</dbReference>
<feature type="transmembrane region" description="Helical" evidence="7">
    <location>
        <begin position="253"/>
        <end position="270"/>
    </location>
</feature>
<dbReference type="InterPro" id="IPR027417">
    <property type="entry name" value="P-loop_NTPase"/>
</dbReference>
<evidence type="ECO:0000259" key="9">
    <source>
        <dbReference type="PROSITE" id="PS50929"/>
    </source>
</evidence>
<organism evidence="10 11">
    <name type="scientific">Ktedonosporobacter rubrisoli</name>
    <dbReference type="NCBI Taxonomy" id="2509675"/>
    <lineage>
        <taxon>Bacteria</taxon>
        <taxon>Bacillati</taxon>
        <taxon>Chloroflexota</taxon>
        <taxon>Ktedonobacteria</taxon>
        <taxon>Ktedonobacterales</taxon>
        <taxon>Ktedonosporobacteraceae</taxon>
        <taxon>Ktedonosporobacter</taxon>
    </lineage>
</organism>
<dbReference type="PROSITE" id="PS00211">
    <property type="entry name" value="ABC_TRANSPORTER_1"/>
    <property type="match status" value="1"/>
</dbReference>
<comment type="subcellular location">
    <subcellularLocation>
        <location evidence="1">Cell membrane</location>
        <topology evidence="1">Multi-pass membrane protein</topology>
    </subcellularLocation>
</comment>
<feature type="transmembrane region" description="Helical" evidence="7">
    <location>
        <begin position="20"/>
        <end position="46"/>
    </location>
</feature>
<evidence type="ECO:0000256" key="1">
    <source>
        <dbReference type="ARBA" id="ARBA00004651"/>
    </source>
</evidence>
<dbReference type="InterPro" id="IPR011527">
    <property type="entry name" value="ABC1_TM_dom"/>
</dbReference>
<evidence type="ECO:0000256" key="6">
    <source>
        <dbReference type="ARBA" id="ARBA00023136"/>
    </source>
</evidence>
<dbReference type="RefSeq" id="WP_129893685.1">
    <property type="nucleotide sequence ID" value="NZ_CP035758.1"/>
</dbReference>
<evidence type="ECO:0000313" key="10">
    <source>
        <dbReference type="EMBL" id="QBD82616.1"/>
    </source>
</evidence>
<sequence length="587" mass="65515">MKRSPLWYIWRLARYRPGLYLISALCSGVLFYCFPLLPGLIVQYIFDRLAPIKNGIPLSLWLFLLLLIIIAIVRFFTILLARTAQITLVLTLQTLLRLNVFAYILQQPGADALPSSSGETLSRLRNDASWVSDFVCWVFDPFGQFLVLIIALTILFLNSPLVTLTVFLPVLLALSLINVLRRRIQKFRQANQEAIGEITNLLGDIFSAPLLLKSFNAETRAIRRLDRANAVLRKAALKDALISQTMEVSSPSMANIGTGLLLLVIALFWLQNRFSLGSLALFMSYLGWLTTLVSQSGGLFTRYHQMQISLKRLLAMLPQDRAEELVQHNPVYLKGPLPESVSCEERTTDSLKTLKVQALCYQYSGSQRGIENINFSLRSGTLTVIVGQIGSGKTTLLRALLGLLPAKSGIITWNDEAVADPSTFFVAPHAAYTPQVPRLFSQTLKENVLLGLQENTLMLQKALHTAALQNDLAQLDIHLTTQVGPRGTRLSGGQIQRIALARMLVREAELLVIDDVSNALDVETEEALWERVLAGQQTYLVVSHRRALLRRADQLLVLKEGRLIATGDLETLLATCEEMQELWQSAL</sequence>
<dbReference type="InterPro" id="IPR003593">
    <property type="entry name" value="AAA+_ATPase"/>
</dbReference>
<dbReference type="InterPro" id="IPR036640">
    <property type="entry name" value="ABC1_TM_sf"/>
</dbReference>
<feature type="transmembrane region" description="Helical" evidence="7">
    <location>
        <begin position="58"/>
        <end position="81"/>
    </location>
</feature>
<dbReference type="EMBL" id="CP035758">
    <property type="protein sequence ID" value="QBD82616.1"/>
    <property type="molecule type" value="Genomic_DNA"/>
</dbReference>
<feature type="transmembrane region" description="Helical" evidence="7">
    <location>
        <begin position="282"/>
        <end position="303"/>
    </location>
</feature>
<dbReference type="PROSITE" id="PS50893">
    <property type="entry name" value="ABC_TRANSPORTER_2"/>
    <property type="match status" value="1"/>
</dbReference>
<evidence type="ECO:0000256" key="5">
    <source>
        <dbReference type="ARBA" id="ARBA00022989"/>
    </source>
</evidence>
<reference evidence="10 11" key="1">
    <citation type="submission" date="2019-01" db="EMBL/GenBank/DDBJ databases">
        <title>Ktedonosporobacter rubrisoli SCAWS-G2.</title>
        <authorList>
            <person name="Huang Y."/>
            <person name="Yan B."/>
        </authorList>
    </citation>
    <scope>NUCLEOTIDE SEQUENCE [LARGE SCALE GENOMIC DNA]</scope>
    <source>
        <strain evidence="10 11">SCAWS-G2</strain>
    </source>
</reference>
<protein>
    <submittedName>
        <fullName evidence="10">ABC transporter ATP-binding protein</fullName>
    </submittedName>
</protein>
<dbReference type="KEGG" id="kbs:EPA93_44290"/>
<name>A0A4P6K509_KTERU</name>
<gene>
    <name evidence="10" type="ORF">EPA93_44290</name>
</gene>
<dbReference type="CDD" id="cd07346">
    <property type="entry name" value="ABC_6TM_exporters"/>
    <property type="match status" value="1"/>
</dbReference>
<feature type="transmembrane region" description="Helical" evidence="7">
    <location>
        <begin position="134"/>
        <end position="155"/>
    </location>
</feature>
<evidence type="ECO:0000256" key="3">
    <source>
        <dbReference type="ARBA" id="ARBA00022741"/>
    </source>
</evidence>
<keyword evidence="6 7" id="KW-0472">Membrane</keyword>
<proteinExistence type="predicted"/>
<dbReference type="SUPFAM" id="SSF90123">
    <property type="entry name" value="ABC transporter transmembrane region"/>
    <property type="match status" value="1"/>
</dbReference>
<feature type="transmembrane region" description="Helical" evidence="7">
    <location>
        <begin position="161"/>
        <end position="180"/>
    </location>
</feature>